<keyword evidence="5" id="KW-1185">Reference proteome</keyword>
<name>A0A9D4TME9_CHLVU</name>
<dbReference type="OrthoDB" id="507022at2759"/>
<reference evidence="4" key="1">
    <citation type="journal article" date="2019" name="Plant J.">
        <title>Chlorella vulgaris genome assembly and annotation reveals the molecular basis for metabolic acclimation to high light conditions.</title>
        <authorList>
            <person name="Cecchin M."/>
            <person name="Marcolungo L."/>
            <person name="Rossato M."/>
            <person name="Girolomoni L."/>
            <person name="Cosentino E."/>
            <person name="Cuine S."/>
            <person name="Li-Beisson Y."/>
            <person name="Delledonne M."/>
            <person name="Ballottari M."/>
        </authorList>
    </citation>
    <scope>NUCLEOTIDE SEQUENCE</scope>
    <source>
        <strain evidence="4">211/11P</strain>
    </source>
</reference>
<dbReference type="Gene3D" id="1.10.225.10">
    <property type="entry name" value="Saposin-like"/>
    <property type="match status" value="1"/>
</dbReference>
<evidence type="ECO:0000256" key="1">
    <source>
        <dbReference type="ARBA" id="ARBA00023157"/>
    </source>
</evidence>
<keyword evidence="1" id="KW-1015">Disulfide bond</keyword>
<evidence type="ECO:0000256" key="2">
    <source>
        <dbReference type="SAM" id="SignalP"/>
    </source>
</evidence>
<feature type="signal peptide" evidence="2">
    <location>
        <begin position="1"/>
        <end position="18"/>
    </location>
</feature>
<reference evidence="4" key="2">
    <citation type="submission" date="2020-11" db="EMBL/GenBank/DDBJ databases">
        <authorList>
            <person name="Cecchin M."/>
            <person name="Marcolungo L."/>
            <person name="Rossato M."/>
            <person name="Girolomoni L."/>
            <person name="Cosentino E."/>
            <person name="Cuine S."/>
            <person name="Li-Beisson Y."/>
            <person name="Delledonne M."/>
            <person name="Ballottari M."/>
        </authorList>
    </citation>
    <scope>NUCLEOTIDE SEQUENCE</scope>
    <source>
        <strain evidence="4">211/11P</strain>
        <tissue evidence="4">Whole cell</tissue>
    </source>
</reference>
<sequence>MPRLLFGFLLLLATSCVAQQPAKKAQPAAGLLSLQGVKKAISHFFDGKKGLLCADCIQLAMEVDHLLDKPPDVASDDPNIATPGPGRRMKLHSKEGEILNALDAACDRLGTSKGWGEDVLQDCQRLVAEHRQALESSIFDKGTRALADTMCVSLFQLCNQHHLVDSGEL</sequence>
<keyword evidence="2" id="KW-0732">Signal</keyword>
<dbReference type="InterPro" id="IPR008139">
    <property type="entry name" value="SaposinB_dom"/>
</dbReference>
<dbReference type="AlphaFoldDB" id="A0A9D4TME9"/>
<organism evidence="4 5">
    <name type="scientific">Chlorella vulgaris</name>
    <name type="common">Green alga</name>
    <dbReference type="NCBI Taxonomy" id="3077"/>
    <lineage>
        <taxon>Eukaryota</taxon>
        <taxon>Viridiplantae</taxon>
        <taxon>Chlorophyta</taxon>
        <taxon>core chlorophytes</taxon>
        <taxon>Trebouxiophyceae</taxon>
        <taxon>Chlorellales</taxon>
        <taxon>Chlorellaceae</taxon>
        <taxon>Chlorella clade</taxon>
        <taxon>Chlorella</taxon>
    </lineage>
</organism>
<proteinExistence type="predicted"/>
<evidence type="ECO:0000313" key="5">
    <source>
        <dbReference type="Proteomes" id="UP001055712"/>
    </source>
</evidence>
<accession>A0A9D4TME9</accession>
<gene>
    <name evidence="4" type="ORF">D9Q98_005689</name>
</gene>
<feature type="domain" description="Saposin B-type" evidence="3">
    <location>
        <begin position="49"/>
        <end position="162"/>
    </location>
</feature>
<evidence type="ECO:0000259" key="3">
    <source>
        <dbReference type="PROSITE" id="PS50015"/>
    </source>
</evidence>
<dbReference type="EMBL" id="SIDB01000008">
    <property type="protein sequence ID" value="KAI3429603.1"/>
    <property type="molecule type" value="Genomic_DNA"/>
</dbReference>
<dbReference type="PROSITE" id="PS50015">
    <property type="entry name" value="SAP_B"/>
    <property type="match status" value="1"/>
</dbReference>
<protein>
    <recommendedName>
        <fullName evidence="3">Saposin B-type domain-containing protein</fullName>
    </recommendedName>
</protein>
<feature type="chain" id="PRO_5038517780" description="Saposin B-type domain-containing protein" evidence="2">
    <location>
        <begin position="19"/>
        <end position="169"/>
    </location>
</feature>
<dbReference type="PROSITE" id="PS51257">
    <property type="entry name" value="PROKAR_LIPOPROTEIN"/>
    <property type="match status" value="1"/>
</dbReference>
<dbReference type="Proteomes" id="UP001055712">
    <property type="component" value="Unassembled WGS sequence"/>
</dbReference>
<comment type="caution">
    <text evidence="4">The sequence shown here is derived from an EMBL/GenBank/DDBJ whole genome shotgun (WGS) entry which is preliminary data.</text>
</comment>
<evidence type="ECO:0000313" key="4">
    <source>
        <dbReference type="EMBL" id="KAI3429603.1"/>
    </source>
</evidence>